<name>A0A380H8Y0_9STAP</name>
<feature type="transmembrane region" description="Helical" evidence="7">
    <location>
        <begin position="73"/>
        <end position="92"/>
    </location>
</feature>
<proteinExistence type="predicted"/>
<evidence type="ECO:0000256" key="2">
    <source>
        <dbReference type="ARBA" id="ARBA00022448"/>
    </source>
</evidence>
<feature type="transmembrane region" description="Helical" evidence="7">
    <location>
        <begin position="338"/>
        <end position="360"/>
    </location>
</feature>
<keyword evidence="4 7" id="KW-0812">Transmembrane</keyword>
<keyword evidence="3" id="KW-1003">Cell membrane</keyword>
<feature type="transmembrane region" description="Helical" evidence="7">
    <location>
        <begin position="44"/>
        <end position="66"/>
    </location>
</feature>
<dbReference type="InterPro" id="IPR050171">
    <property type="entry name" value="MFS_Transporters"/>
</dbReference>
<feature type="transmembrane region" description="Helical" evidence="7">
    <location>
        <begin position="98"/>
        <end position="116"/>
    </location>
</feature>
<evidence type="ECO:0000256" key="5">
    <source>
        <dbReference type="ARBA" id="ARBA00022989"/>
    </source>
</evidence>
<comment type="subcellular location">
    <subcellularLocation>
        <location evidence="1">Cell membrane</location>
        <topology evidence="1">Multi-pass membrane protein</topology>
    </subcellularLocation>
</comment>
<dbReference type="InterPro" id="IPR011701">
    <property type="entry name" value="MFS"/>
</dbReference>
<gene>
    <name evidence="9" type="primary">norA</name>
    <name evidence="9" type="ORF">NCTC11807_02632</name>
</gene>
<feature type="domain" description="Major facilitator superfamily (MFS) profile" evidence="8">
    <location>
        <begin position="7"/>
        <end position="389"/>
    </location>
</feature>
<feature type="transmembrane region" description="Helical" evidence="7">
    <location>
        <begin position="249"/>
        <end position="271"/>
    </location>
</feature>
<dbReference type="PROSITE" id="PS50850">
    <property type="entry name" value="MFS"/>
    <property type="match status" value="1"/>
</dbReference>
<accession>A0A380H8Y0</accession>
<sequence length="391" mass="44221">MKNLPEIIYILFIATFLERFSYFLIIPFLSIYLAQTYYYSGLEIGFIVSTFAITSLFMSFIAAPLIDKINKKIIIFIGLFLSAISFLCFPLINQYGLFIVFALVNGIGSSLLSPTYKTIMAIYTDEKYKDIVFNIRYYLINISATLAPLLSVQLQFLGVNIICYIIFMAYCFNFNAFIYAFFILKIDLDSKNVTSKIDVKCIYTIFRDDRAYSCLITGLVLFVFGYTVMTSILPQFFALHYKHHDASKLFALLLSVNGITVITCQFCIYLFSKITSVKTSIITGAILMPISLFLLGTADYIIFKCLAMIGFTIAEMLVFTMIDIRIDELSDVNYKGSYYSLAGLQYLGALLAPVIGGIFLDSIRQDSILFGLLSIITAISIIFFHKSNMVT</sequence>
<dbReference type="PANTHER" id="PTHR23517">
    <property type="entry name" value="RESISTANCE PROTEIN MDTM, PUTATIVE-RELATED-RELATED"/>
    <property type="match status" value="1"/>
</dbReference>
<dbReference type="EMBL" id="UHDZ01000001">
    <property type="protein sequence ID" value="SUM74465.1"/>
    <property type="molecule type" value="Genomic_DNA"/>
</dbReference>
<keyword evidence="5 7" id="KW-1133">Transmembrane helix</keyword>
<evidence type="ECO:0000259" key="8">
    <source>
        <dbReference type="PROSITE" id="PS50850"/>
    </source>
</evidence>
<keyword evidence="2" id="KW-0813">Transport</keyword>
<feature type="transmembrane region" description="Helical" evidence="7">
    <location>
        <begin position="137"/>
        <end position="158"/>
    </location>
</feature>
<feature type="transmembrane region" description="Helical" evidence="7">
    <location>
        <begin position="7"/>
        <end position="32"/>
    </location>
</feature>
<dbReference type="Gene3D" id="1.20.1250.20">
    <property type="entry name" value="MFS general substrate transporter like domains"/>
    <property type="match status" value="1"/>
</dbReference>
<dbReference type="RefSeq" id="WP_115314030.1">
    <property type="nucleotide sequence ID" value="NZ_CP066042.1"/>
</dbReference>
<dbReference type="GeneID" id="63935507"/>
<dbReference type="InterPro" id="IPR036259">
    <property type="entry name" value="MFS_trans_sf"/>
</dbReference>
<dbReference type="InterPro" id="IPR020846">
    <property type="entry name" value="MFS_dom"/>
</dbReference>
<dbReference type="AlphaFoldDB" id="A0A380H8Y0"/>
<keyword evidence="6 7" id="KW-0472">Membrane</keyword>
<evidence type="ECO:0000256" key="6">
    <source>
        <dbReference type="ARBA" id="ARBA00023136"/>
    </source>
</evidence>
<evidence type="ECO:0000313" key="10">
    <source>
        <dbReference type="Proteomes" id="UP000255425"/>
    </source>
</evidence>
<dbReference type="Proteomes" id="UP000255425">
    <property type="component" value="Unassembled WGS sequence"/>
</dbReference>
<feature type="transmembrane region" description="Helical" evidence="7">
    <location>
        <begin position="367"/>
        <end position="385"/>
    </location>
</feature>
<evidence type="ECO:0000256" key="3">
    <source>
        <dbReference type="ARBA" id="ARBA00022475"/>
    </source>
</evidence>
<dbReference type="GO" id="GO:0005886">
    <property type="term" value="C:plasma membrane"/>
    <property type="evidence" value="ECO:0007669"/>
    <property type="project" value="UniProtKB-SubCell"/>
</dbReference>
<dbReference type="Pfam" id="PF07690">
    <property type="entry name" value="MFS_1"/>
    <property type="match status" value="1"/>
</dbReference>
<dbReference type="PANTHER" id="PTHR23517:SF2">
    <property type="entry name" value="MULTIDRUG RESISTANCE PROTEIN MDTH"/>
    <property type="match status" value="1"/>
</dbReference>
<reference evidence="9 10" key="1">
    <citation type="submission" date="2018-06" db="EMBL/GenBank/DDBJ databases">
        <authorList>
            <consortium name="Pathogen Informatics"/>
            <person name="Doyle S."/>
        </authorList>
    </citation>
    <scope>NUCLEOTIDE SEQUENCE [LARGE SCALE GENOMIC DNA]</scope>
    <source>
        <strain evidence="9 10">NCTC11807</strain>
    </source>
</reference>
<evidence type="ECO:0000313" key="9">
    <source>
        <dbReference type="EMBL" id="SUM74465.1"/>
    </source>
</evidence>
<evidence type="ECO:0000256" key="7">
    <source>
        <dbReference type="SAM" id="Phobius"/>
    </source>
</evidence>
<dbReference type="SUPFAM" id="SSF103473">
    <property type="entry name" value="MFS general substrate transporter"/>
    <property type="match status" value="1"/>
</dbReference>
<feature type="transmembrane region" description="Helical" evidence="7">
    <location>
        <begin position="292"/>
        <end position="318"/>
    </location>
</feature>
<feature type="transmembrane region" description="Helical" evidence="7">
    <location>
        <begin position="212"/>
        <end position="237"/>
    </location>
</feature>
<dbReference type="GO" id="GO:0022857">
    <property type="term" value="F:transmembrane transporter activity"/>
    <property type="evidence" value="ECO:0007669"/>
    <property type="project" value="InterPro"/>
</dbReference>
<evidence type="ECO:0000256" key="1">
    <source>
        <dbReference type="ARBA" id="ARBA00004651"/>
    </source>
</evidence>
<protein>
    <submittedName>
        <fullName evidence="9">Quinolone resistance protein NorA</fullName>
    </submittedName>
</protein>
<organism evidence="9 10">
    <name type="scientific">Staphylococcus saccharolyticus</name>
    <dbReference type="NCBI Taxonomy" id="33028"/>
    <lineage>
        <taxon>Bacteria</taxon>
        <taxon>Bacillati</taxon>
        <taxon>Bacillota</taxon>
        <taxon>Bacilli</taxon>
        <taxon>Bacillales</taxon>
        <taxon>Staphylococcaceae</taxon>
        <taxon>Staphylococcus</taxon>
    </lineage>
</organism>
<evidence type="ECO:0000256" key="4">
    <source>
        <dbReference type="ARBA" id="ARBA00022692"/>
    </source>
</evidence>
<keyword evidence="10" id="KW-1185">Reference proteome</keyword>
<feature type="transmembrane region" description="Helical" evidence="7">
    <location>
        <begin position="164"/>
        <end position="184"/>
    </location>
</feature>